<evidence type="ECO:0000313" key="1">
    <source>
        <dbReference type="EMBL" id="OJT09174.1"/>
    </source>
</evidence>
<comment type="caution">
    <text evidence="1">The sequence shown here is derived from an EMBL/GenBank/DDBJ whole genome shotgun (WGS) entry which is preliminary data.</text>
</comment>
<dbReference type="EMBL" id="MNAD01000978">
    <property type="protein sequence ID" value="OJT09174.1"/>
    <property type="molecule type" value="Genomic_DNA"/>
</dbReference>
<gene>
    <name evidence="1" type="ORF">TRAPUB_14384</name>
</gene>
<accession>A0A1M2VNJ5</accession>
<reference evidence="1 2" key="1">
    <citation type="submission" date="2016-10" db="EMBL/GenBank/DDBJ databases">
        <title>Genome sequence of the basidiomycete white-rot fungus Trametes pubescens.</title>
        <authorList>
            <person name="Makela M.R."/>
            <person name="Granchi Z."/>
            <person name="Peng M."/>
            <person name="De Vries R.P."/>
            <person name="Grigoriev I."/>
            <person name="Riley R."/>
            <person name="Hilden K."/>
        </authorList>
    </citation>
    <scope>NUCLEOTIDE SEQUENCE [LARGE SCALE GENOMIC DNA]</scope>
    <source>
        <strain evidence="1 2">FBCC735</strain>
    </source>
</reference>
<proteinExistence type="predicted"/>
<evidence type="ECO:0000313" key="2">
    <source>
        <dbReference type="Proteomes" id="UP000184267"/>
    </source>
</evidence>
<protein>
    <submittedName>
        <fullName evidence="1">Uncharacterized protein</fullName>
    </submittedName>
</protein>
<dbReference type="OrthoDB" id="2756186at2759"/>
<name>A0A1M2VNJ5_TRAPU</name>
<keyword evidence="2" id="KW-1185">Reference proteome</keyword>
<organism evidence="1 2">
    <name type="scientific">Trametes pubescens</name>
    <name type="common">White-rot fungus</name>
    <dbReference type="NCBI Taxonomy" id="154538"/>
    <lineage>
        <taxon>Eukaryota</taxon>
        <taxon>Fungi</taxon>
        <taxon>Dikarya</taxon>
        <taxon>Basidiomycota</taxon>
        <taxon>Agaricomycotina</taxon>
        <taxon>Agaricomycetes</taxon>
        <taxon>Polyporales</taxon>
        <taxon>Polyporaceae</taxon>
        <taxon>Trametes</taxon>
    </lineage>
</organism>
<sequence>MTTTGFMTFMQRVANAYQWRHQVNGPYPPGVNPQSAEEAQRMFYTYTGAVFVHYDSDFARVKNWFTDLKTAGL</sequence>
<dbReference type="AlphaFoldDB" id="A0A1M2VNJ5"/>
<dbReference type="Proteomes" id="UP000184267">
    <property type="component" value="Unassembled WGS sequence"/>
</dbReference>